<accession>A0ABU3VYM4</accession>
<protein>
    <submittedName>
        <fullName evidence="2">ROK family protein</fullName>
    </submittedName>
</protein>
<evidence type="ECO:0000256" key="1">
    <source>
        <dbReference type="ARBA" id="ARBA00023277"/>
    </source>
</evidence>
<dbReference type="RefSeq" id="WP_316973932.1">
    <property type="nucleotide sequence ID" value="NZ_JAWIIJ010000007.1"/>
</dbReference>
<proteinExistence type="predicted"/>
<sequence length="316" mass="32371">MSNRSAARAHPQRESGWLVGVDLGGTKTEVILMDQHSQTWFRHRRPTPAGDYGATLSLIAELVADAERQAGVSGLPVGVGIPGSVSRLTGLVKNGNSTWLNGQPLADDLRALLKRPVAVTNDANCLALSEATDGAGRGFAVVFAAILGTGCGAGVSVDGRVLTGPNGVAGEWGHNPLPWTPESALRERPCFCGRFGCTETFLSGPGLAASHRLTHGEVCDSRAIVSAATGGDARAQATMATYVDHLARGLAGVINLLDPDVIVLGGGLSNIPGVVRAVPGQLAQYVFGGECETPVVVATHGDSSGVRGAAWLGVAS</sequence>
<comment type="caution">
    <text evidence="2">The sequence shown here is derived from an EMBL/GenBank/DDBJ whole genome shotgun (WGS) entry which is preliminary data.</text>
</comment>
<name>A0ABU3VYM4_9GAMM</name>
<dbReference type="Pfam" id="PF00480">
    <property type="entry name" value="ROK"/>
    <property type="match status" value="1"/>
</dbReference>
<dbReference type="InterPro" id="IPR043129">
    <property type="entry name" value="ATPase_NBD"/>
</dbReference>
<dbReference type="InterPro" id="IPR049874">
    <property type="entry name" value="ROK_cs"/>
</dbReference>
<keyword evidence="1" id="KW-0119">Carbohydrate metabolism</keyword>
<evidence type="ECO:0000313" key="3">
    <source>
        <dbReference type="Proteomes" id="UP001269819"/>
    </source>
</evidence>
<gene>
    <name evidence="2" type="ORF">RYS15_11765</name>
</gene>
<dbReference type="InterPro" id="IPR000600">
    <property type="entry name" value="ROK"/>
</dbReference>
<dbReference type="CDD" id="cd24066">
    <property type="entry name" value="ASKHA_NBD_ROK_EcFRK-like"/>
    <property type="match status" value="1"/>
</dbReference>
<keyword evidence="3" id="KW-1185">Reference proteome</keyword>
<reference evidence="2 3" key="1">
    <citation type="submission" date="2023-10" db="EMBL/GenBank/DDBJ databases">
        <title>Characteristics and mechanism of a salt-tolerant marine origin heterotrophic nitrifying- aerobic denitrifying bacteria Marinobacter xestospongiae HN1.</title>
        <authorList>
            <person name="Qi R."/>
        </authorList>
    </citation>
    <scope>NUCLEOTIDE SEQUENCE [LARGE SCALE GENOMIC DNA]</scope>
    <source>
        <strain evidence="2 3">HN1</strain>
    </source>
</reference>
<dbReference type="Gene3D" id="3.30.420.40">
    <property type="match status" value="2"/>
</dbReference>
<dbReference type="SUPFAM" id="SSF53067">
    <property type="entry name" value="Actin-like ATPase domain"/>
    <property type="match status" value="1"/>
</dbReference>
<dbReference type="PANTHER" id="PTHR18964">
    <property type="entry name" value="ROK (REPRESSOR, ORF, KINASE) FAMILY"/>
    <property type="match status" value="1"/>
</dbReference>
<dbReference type="PROSITE" id="PS01125">
    <property type="entry name" value="ROK"/>
    <property type="match status" value="1"/>
</dbReference>
<organism evidence="2 3">
    <name type="scientific">Marinobacter xestospongiae</name>
    <dbReference type="NCBI Taxonomy" id="994319"/>
    <lineage>
        <taxon>Bacteria</taxon>
        <taxon>Pseudomonadati</taxon>
        <taxon>Pseudomonadota</taxon>
        <taxon>Gammaproteobacteria</taxon>
        <taxon>Pseudomonadales</taxon>
        <taxon>Marinobacteraceae</taxon>
        <taxon>Marinobacter</taxon>
    </lineage>
</organism>
<dbReference type="Proteomes" id="UP001269819">
    <property type="component" value="Unassembled WGS sequence"/>
</dbReference>
<evidence type="ECO:0000313" key="2">
    <source>
        <dbReference type="EMBL" id="MDV2079369.1"/>
    </source>
</evidence>
<dbReference type="PANTHER" id="PTHR18964:SF174">
    <property type="entry name" value="D-ALLOSE KINASE-RELATED"/>
    <property type="match status" value="1"/>
</dbReference>
<dbReference type="EMBL" id="JAWIIJ010000007">
    <property type="protein sequence ID" value="MDV2079369.1"/>
    <property type="molecule type" value="Genomic_DNA"/>
</dbReference>